<organism evidence="2 3">
    <name type="scientific">Stephania cephalantha</name>
    <dbReference type="NCBI Taxonomy" id="152367"/>
    <lineage>
        <taxon>Eukaryota</taxon>
        <taxon>Viridiplantae</taxon>
        <taxon>Streptophyta</taxon>
        <taxon>Embryophyta</taxon>
        <taxon>Tracheophyta</taxon>
        <taxon>Spermatophyta</taxon>
        <taxon>Magnoliopsida</taxon>
        <taxon>Ranunculales</taxon>
        <taxon>Menispermaceae</taxon>
        <taxon>Menispermoideae</taxon>
        <taxon>Cissampelideae</taxon>
        <taxon>Stephania</taxon>
    </lineage>
</organism>
<evidence type="ECO:0000256" key="1">
    <source>
        <dbReference type="SAM" id="MobiDB-lite"/>
    </source>
</evidence>
<dbReference type="EMBL" id="JBBNAG010000004">
    <property type="protein sequence ID" value="KAK9140425.1"/>
    <property type="molecule type" value="Genomic_DNA"/>
</dbReference>
<feature type="compositionally biased region" description="Polar residues" evidence="1">
    <location>
        <begin position="71"/>
        <end position="82"/>
    </location>
</feature>
<comment type="caution">
    <text evidence="2">The sequence shown here is derived from an EMBL/GenBank/DDBJ whole genome shotgun (WGS) entry which is preliminary data.</text>
</comment>
<evidence type="ECO:0000313" key="3">
    <source>
        <dbReference type="Proteomes" id="UP001419268"/>
    </source>
</evidence>
<sequence>MNNNMNPKHNYSGIKNDITIDNRMQVQMSIATAHLHSHVHLYASLTLHLLQPNTSLTPNCGTGNSRKLNVQCSRKGSGSPGSENVDPILARANDGEDPSIKW</sequence>
<protein>
    <submittedName>
        <fullName evidence="2">Uncharacterized protein</fullName>
    </submittedName>
</protein>
<name>A0AAP0PGR8_9MAGN</name>
<dbReference type="Proteomes" id="UP001419268">
    <property type="component" value="Unassembled WGS sequence"/>
</dbReference>
<dbReference type="AlphaFoldDB" id="A0AAP0PGR8"/>
<reference evidence="2 3" key="1">
    <citation type="submission" date="2024-01" db="EMBL/GenBank/DDBJ databases">
        <title>Genome assemblies of Stephania.</title>
        <authorList>
            <person name="Yang L."/>
        </authorList>
    </citation>
    <scope>NUCLEOTIDE SEQUENCE [LARGE SCALE GENOMIC DNA]</scope>
    <source>
        <strain evidence="2">JXDWG</strain>
        <tissue evidence="2">Leaf</tissue>
    </source>
</reference>
<keyword evidence="3" id="KW-1185">Reference proteome</keyword>
<feature type="region of interest" description="Disordered" evidence="1">
    <location>
        <begin position="71"/>
        <end position="102"/>
    </location>
</feature>
<gene>
    <name evidence="2" type="ORF">Scep_010106</name>
</gene>
<evidence type="ECO:0000313" key="2">
    <source>
        <dbReference type="EMBL" id="KAK9140425.1"/>
    </source>
</evidence>
<accession>A0AAP0PGR8</accession>
<proteinExistence type="predicted"/>